<reference evidence="10" key="2">
    <citation type="submission" date="2020-09" db="EMBL/GenBank/DDBJ databases">
        <authorList>
            <person name="Sun Q."/>
            <person name="Ohkuma M."/>
        </authorList>
    </citation>
    <scope>NUCLEOTIDE SEQUENCE</scope>
    <source>
        <strain evidence="10">JCM 4391</strain>
    </source>
</reference>
<keyword evidence="4 8" id="KW-1133">Transmembrane helix</keyword>
<evidence type="ECO:0000313" key="11">
    <source>
        <dbReference type="Proteomes" id="UP000636661"/>
    </source>
</evidence>
<dbReference type="PANTHER" id="PTHR32468:SF0">
    <property type="entry name" value="K(+)_H(+) ANTIPORTER 1"/>
    <property type="match status" value="1"/>
</dbReference>
<feature type="domain" description="Cation/H+ exchanger transmembrane" evidence="9">
    <location>
        <begin position="16"/>
        <end position="385"/>
    </location>
</feature>
<evidence type="ECO:0000256" key="2">
    <source>
        <dbReference type="ARBA" id="ARBA00022448"/>
    </source>
</evidence>
<dbReference type="AlphaFoldDB" id="A0A918M6Y1"/>
<feature type="transmembrane region" description="Helical" evidence="8">
    <location>
        <begin position="303"/>
        <end position="327"/>
    </location>
</feature>
<keyword evidence="3 8" id="KW-0812">Transmembrane</keyword>
<dbReference type="EMBL" id="BMTP01000013">
    <property type="protein sequence ID" value="GGU54204.1"/>
    <property type="molecule type" value="Genomic_DNA"/>
</dbReference>
<feature type="transmembrane region" description="Helical" evidence="8">
    <location>
        <begin position="32"/>
        <end position="51"/>
    </location>
</feature>
<name>A0A918M6Y1_9ACTN</name>
<keyword evidence="6 8" id="KW-0472">Membrane</keyword>
<dbReference type="RefSeq" id="WP_189553216.1">
    <property type="nucleotide sequence ID" value="NZ_BMTP01000013.1"/>
</dbReference>
<feature type="transmembrane region" description="Helical" evidence="8">
    <location>
        <begin position="94"/>
        <end position="121"/>
    </location>
</feature>
<comment type="caution">
    <text evidence="10">The sequence shown here is derived from an EMBL/GenBank/DDBJ whole genome shotgun (WGS) entry which is preliminary data.</text>
</comment>
<evidence type="ECO:0000256" key="1">
    <source>
        <dbReference type="ARBA" id="ARBA00004141"/>
    </source>
</evidence>
<keyword evidence="5" id="KW-0406">Ion transport</keyword>
<dbReference type="Gene3D" id="1.20.1530.20">
    <property type="match status" value="1"/>
</dbReference>
<feature type="transmembrane region" description="Helical" evidence="8">
    <location>
        <begin position="170"/>
        <end position="191"/>
    </location>
</feature>
<accession>A0A918M6Y1</accession>
<dbReference type="InterPro" id="IPR050794">
    <property type="entry name" value="CPA2_transporter"/>
</dbReference>
<evidence type="ECO:0000256" key="8">
    <source>
        <dbReference type="SAM" id="Phobius"/>
    </source>
</evidence>
<feature type="transmembrane region" description="Helical" evidence="8">
    <location>
        <begin position="227"/>
        <end position="258"/>
    </location>
</feature>
<evidence type="ECO:0000256" key="3">
    <source>
        <dbReference type="ARBA" id="ARBA00022692"/>
    </source>
</evidence>
<sequence length="415" mass="41086">MTDGRFLLALACLLLLTRTAGRLARRAGQPPVIAELAAGLLLGPSLLGAVAPAAHRFLFGPDVLPALGALAELGLVLYAFGIGRHLAGPAAARAAAPAVTAVSAASVLLPMAAGAVLALALDGAHAGPRATPAASALFLGCALSVTALPVLARILDDEGLTATPAGRTSLAAAAVGDAVAWCVLTAALIASGSLGARHLALTATGLVAVAVLLRARPGPTRRGTDLALTVAGCALAAAASSATGLHQLLGALLFGFVYGRHRPAPAGEPALKALDTVAATILLPCFFLGFGQRLDLGAAPWDGPLTAVLLLVAVLTKTVGCAAAGALGGLPRREWLRVGALMNSRGLTEIVVISVGHEAGLIDRALLIALTVVALATTAMTAPALRLAERLAARPQSGTGTGSGTASTTGATPRR</sequence>
<dbReference type="InterPro" id="IPR006153">
    <property type="entry name" value="Cation/H_exchanger_TM"/>
</dbReference>
<feature type="transmembrane region" description="Helical" evidence="8">
    <location>
        <begin position="63"/>
        <end position="82"/>
    </location>
</feature>
<protein>
    <submittedName>
        <fullName evidence="10">Integral membrane ion exchanger</fullName>
    </submittedName>
</protein>
<reference evidence="10" key="1">
    <citation type="journal article" date="2014" name="Int. J. Syst. Evol. Microbiol.">
        <title>Complete genome sequence of Corynebacterium casei LMG S-19264T (=DSM 44701T), isolated from a smear-ripened cheese.</title>
        <authorList>
            <consortium name="US DOE Joint Genome Institute (JGI-PGF)"/>
            <person name="Walter F."/>
            <person name="Albersmeier A."/>
            <person name="Kalinowski J."/>
            <person name="Ruckert C."/>
        </authorList>
    </citation>
    <scope>NUCLEOTIDE SEQUENCE</scope>
    <source>
        <strain evidence="10">JCM 4391</strain>
    </source>
</reference>
<organism evidence="10 11">
    <name type="scientific">Streptomyces lavendofoliae</name>
    <dbReference type="NCBI Taxonomy" id="67314"/>
    <lineage>
        <taxon>Bacteria</taxon>
        <taxon>Bacillati</taxon>
        <taxon>Actinomycetota</taxon>
        <taxon>Actinomycetes</taxon>
        <taxon>Kitasatosporales</taxon>
        <taxon>Streptomycetaceae</taxon>
        <taxon>Streptomyces</taxon>
    </lineage>
</organism>
<comment type="subcellular location">
    <subcellularLocation>
        <location evidence="1">Membrane</location>
        <topology evidence="1">Multi-pass membrane protein</topology>
    </subcellularLocation>
</comment>
<gene>
    <name evidence="10" type="ORF">GCM10010274_49110</name>
</gene>
<dbReference type="Pfam" id="PF00999">
    <property type="entry name" value="Na_H_Exchanger"/>
    <property type="match status" value="1"/>
</dbReference>
<keyword evidence="11" id="KW-1185">Reference proteome</keyword>
<evidence type="ECO:0000256" key="6">
    <source>
        <dbReference type="ARBA" id="ARBA00023136"/>
    </source>
</evidence>
<evidence type="ECO:0000256" key="4">
    <source>
        <dbReference type="ARBA" id="ARBA00022989"/>
    </source>
</evidence>
<keyword evidence="2" id="KW-0813">Transport</keyword>
<feature type="transmembrane region" description="Helical" evidence="8">
    <location>
        <begin position="365"/>
        <end position="385"/>
    </location>
</feature>
<dbReference type="GO" id="GO:1902600">
    <property type="term" value="P:proton transmembrane transport"/>
    <property type="evidence" value="ECO:0007669"/>
    <property type="project" value="InterPro"/>
</dbReference>
<feature type="region of interest" description="Disordered" evidence="7">
    <location>
        <begin position="393"/>
        <end position="415"/>
    </location>
</feature>
<evidence type="ECO:0000256" key="5">
    <source>
        <dbReference type="ARBA" id="ARBA00023065"/>
    </source>
</evidence>
<dbReference type="GO" id="GO:0016020">
    <property type="term" value="C:membrane"/>
    <property type="evidence" value="ECO:0007669"/>
    <property type="project" value="UniProtKB-SubCell"/>
</dbReference>
<proteinExistence type="predicted"/>
<feature type="transmembrane region" description="Helical" evidence="8">
    <location>
        <begin position="198"/>
        <end position="215"/>
    </location>
</feature>
<dbReference type="GO" id="GO:0015297">
    <property type="term" value="F:antiporter activity"/>
    <property type="evidence" value="ECO:0007669"/>
    <property type="project" value="InterPro"/>
</dbReference>
<evidence type="ECO:0000259" key="9">
    <source>
        <dbReference type="Pfam" id="PF00999"/>
    </source>
</evidence>
<dbReference type="InterPro" id="IPR038770">
    <property type="entry name" value="Na+/solute_symporter_sf"/>
</dbReference>
<feature type="transmembrane region" description="Helical" evidence="8">
    <location>
        <begin position="133"/>
        <end position="155"/>
    </location>
</feature>
<dbReference type="Proteomes" id="UP000636661">
    <property type="component" value="Unassembled WGS sequence"/>
</dbReference>
<evidence type="ECO:0000256" key="7">
    <source>
        <dbReference type="SAM" id="MobiDB-lite"/>
    </source>
</evidence>
<dbReference type="PANTHER" id="PTHR32468">
    <property type="entry name" value="CATION/H + ANTIPORTER"/>
    <property type="match status" value="1"/>
</dbReference>
<feature type="transmembrane region" description="Helical" evidence="8">
    <location>
        <begin position="270"/>
        <end position="291"/>
    </location>
</feature>
<evidence type="ECO:0000313" key="10">
    <source>
        <dbReference type="EMBL" id="GGU54204.1"/>
    </source>
</evidence>